<gene>
    <name evidence="1" type="ORF">ND2E_0233</name>
</gene>
<dbReference type="AlphaFoldDB" id="A0A099KF60"/>
<protein>
    <recommendedName>
        <fullName evidence="3">DUF4238 domain-containing protein</fullName>
    </recommendedName>
</protein>
<organism evidence="1 2">
    <name type="scientific">Colwellia psychrerythraea</name>
    <name type="common">Vibrio psychroerythus</name>
    <dbReference type="NCBI Taxonomy" id="28229"/>
    <lineage>
        <taxon>Bacteria</taxon>
        <taxon>Pseudomonadati</taxon>
        <taxon>Pseudomonadota</taxon>
        <taxon>Gammaproteobacteria</taxon>
        <taxon>Alteromonadales</taxon>
        <taxon>Colwelliaceae</taxon>
        <taxon>Colwellia</taxon>
    </lineage>
</organism>
<accession>A0A099KF60</accession>
<sequence>MKRFTIGGEKSLLWTFDKDYGEFEKLTSSIKKICAEDYYYYQVTPDKEIDHIALEDSISEVETIGNNIIDKVLASRFMPYVSISGIERGELAFYIALLLFRGPSFRDGVTETYGGIVKNILHQIWDKSNPPDALQKLVKKNGLSNVINVDINSTVSLDHMLNLANLSAQEFLKKEWVLVNAPDGVNFITGDVPVVFYPYQSGVGNIGPAHKSAEILYPISKSTALILSPSARPKEWIVIGQYSDSLLQEINKKVSKAALRYIYCSDRFEWLKGFNLNSGEGQRVVSSAGSKGINIVKNPWKRKSNKPIKQD</sequence>
<evidence type="ECO:0000313" key="1">
    <source>
        <dbReference type="EMBL" id="KGJ88940.1"/>
    </source>
</evidence>
<evidence type="ECO:0008006" key="3">
    <source>
        <dbReference type="Google" id="ProtNLM"/>
    </source>
</evidence>
<dbReference type="InterPro" id="IPR025332">
    <property type="entry name" value="DUF4238"/>
</dbReference>
<dbReference type="Pfam" id="PF14022">
    <property type="entry name" value="DUF4238"/>
    <property type="match status" value="1"/>
</dbReference>
<evidence type="ECO:0000313" key="2">
    <source>
        <dbReference type="Proteomes" id="UP000029843"/>
    </source>
</evidence>
<comment type="caution">
    <text evidence="1">The sequence shown here is derived from an EMBL/GenBank/DDBJ whole genome shotgun (WGS) entry which is preliminary data.</text>
</comment>
<proteinExistence type="predicted"/>
<name>A0A099KF60_COLPS</name>
<dbReference type="EMBL" id="JQED01000042">
    <property type="protein sequence ID" value="KGJ88940.1"/>
    <property type="molecule type" value="Genomic_DNA"/>
</dbReference>
<reference evidence="1 2" key="1">
    <citation type="submission" date="2014-08" db="EMBL/GenBank/DDBJ databases">
        <title>Genomic and Phenotypic Diversity of Colwellia psychrerythraea strains from Disparate Marine Basins.</title>
        <authorList>
            <person name="Techtmann S.M."/>
            <person name="Stelling S.C."/>
            <person name="Utturkar S.M."/>
            <person name="Alshibli N."/>
            <person name="Harris A."/>
            <person name="Brown S.D."/>
            <person name="Hazen T.C."/>
        </authorList>
    </citation>
    <scope>NUCLEOTIDE SEQUENCE [LARGE SCALE GENOMIC DNA]</scope>
    <source>
        <strain evidence="1 2">ND2E</strain>
    </source>
</reference>
<dbReference type="PATRIC" id="fig|28229.4.peg.3174"/>
<dbReference type="Proteomes" id="UP000029843">
    <property type="component" value="Unassembled WGS sequence"/>
</dbReference>